<reference evidence="3" key="1">
    <citation type="journal article" date="2018" name="Front. Microbiol.">
        <title>Genome-Based Analysis Reveals the Taxonomy and Diversity of the Family Idiomarinaceae.</title>
        <authorList>
            <person name="Liu Y."/>
            <person name="Lai Q."/>
            <person name="Shao Z."/>
        </authorList>
    </citation>
    <scope>NUCLEOTIDE SEQUENCE [LARGE SCALE GENOMIC DNA]</scope>
    <source>
        <strain evidence="3">SW15</strain>
    </source>
</reference>
<evidence type="ECO:0000313" key="2">
    <source>
        <dbReference type="EMBL" id="RUO48717.1"/>
    </source>
</evidence>
<dbReference type="GO" id="GO:0047632">
    <property type="term" value="F:agmatine deiminase activity"/>
    <property type="evidence" value="ECO:0007669"/>
    <property type="project" value="TreeGrafter"/>
</dbReference>
<keyword evidence="3" id="KW-1185">Reference proteome</keyword>
<dbReference type="GO" id="GO:0004668">
    <property type="term" value="F:protein-arginine deiminase activity"/>
    <property type="evidence" value="ECO:0007669"/>
    <property type="project" value="InterPro"/>
</dbReference>
<protein>
    <recommendedName>
        <fullName evidence="4">Agmatine deiminase</fullName>
    </recommendedName>
</protein>
<dbReference type="AlphaFoldDB" id="A0A432XJE7"/>
<accession>A0A432XJE7</accession>
<dbReference type="PANTHER" id="PTHR31377:SF0">
    <property type="entry name" value="AGMATINE DEIMINASE-RELATED"/>
    <property type="match status" value="1"/>
</dbReference>
<dbReference type="Gene3D" id="3.75.10.10">
    <property type="entry name" value="L-arginine/glycine Amidinotransferase, Chain A"/>
    <property type="match status" value="1"/>
</dbReference>
<sequence length="354" mass="40468">MTLLADWQLQGPLLALWPYRNDVWRGNACYAQQAMLQMLTRIAPYHSVRLGIHPPQLQQALQQLPEALEWFPLSYDDSWIRDYGPQFVAAEQLYAWGADFDGWQGVHSAHRRDQRVAQRLSQRTRRPFRKLPFIFEGGMLSHDGAGTAFVHAASLQRRNPQWGRSQLERVLRARLGLTRIIWIETALCADETLGHVDNQIQFIGPDLIAYAQSENDPKWNQEVLSLRQQAWSAQYRWLELPPCQAVIDKPELFHDVQRKKGVRVRGQAPMLASYVNMIRLANAIVVPQFRHERFADSNRLALVQVGEALSDVKVIAVDATEFIRGGGGPHCLSLILPNEVKDHRDSRFDTLLSG</sequence>
<dbReference type="RefSeq" id="WP_126833349.1">
    <property type="nucleotide sequence ID" value="NZ_PIPT01000003.1"/>
</dbReference>
<dbReference type="PANTHER" id="PTHR31377">
    <property type="entry name" value="AGMATINE DEIMINASE-RELATED"/>
    <property type="match status" value="1"/>
</dbReference>
<dbReference type="SUPFAM" id="SSF55909">
    <property type="entry name" value="Pentein"/>
    <property type="match status" value="1"/>
</dbReference>
<comment type="caution">
    <text evidence="2">The sequence shown here is derived from an EMBL/GenBank/DDBJ whole genome shotgun (WGS) entry which is preliminary data.</text>
</comment>
<dbReference type="GO" id="GO:0009446">
    <property type="term" value="P:putrescine biosynthetic process"/>
    <property type="evidence" value="ECO:0007669"/>
    <property type="project" value="InterPro"/>
</dbReference>
<dbReference type="Pfam" id="PF04371">
    <property type="entry name" value="PAD_porph"/>
    <property type="match status" value="1"/>
</dbReference>
<evidence type="ECO:0000256" key="1">
    <source>
        <dbReference type="ARBA" id="ARBA00022801"/>
    </source>
</evidence>
<name>A0A432XJE7_9GAMM</name>
<keyword evidence="1" id="KW-0378">Hydrolase</keyword>
<proteinExistence type="predicted"/>
<evidence type="ECO:0008006" key="4">
    <source>
        <dbReference type="Google" id="ProtNLM"/>
    </source>
</evidence>
<dbReference type="InterPro" id="IPR007466">
    <property type="entry name" value="Peptidyl-Arg-deiminase_porph"/>
</dbReference>
<dbReference type="Proteomes" id="UP000286678">
    <property type="component" value="Unassembled WGS sequence"/>
</dbReference>
<dbReference type="EMBL" id="PIPT01000003">
    <property type="protein sequence ID" value="RUO48717.1"/>
    <property type="molecule type" value="Genomic_DNA"/>
</dbReference>
<organism evidence="2 3">
    <name type="scientific">Pseudidiomarina aquimaris</name>
    <dbReference type="NCBI Taxonomy" id="641841"/>
    <lineage>
        <taxon>Bacteria</taxon>
        <taxon>Pseudomonadati</taxon>
        <taxon>Pseudomonadota</taxon>
        <taxon>Gammaproteobacteria</taxon>
        <taxon>Alteromonadales</taxon>
        <taxon>Idiomarinaceae</taxon>
        <taxon>Pseudidiomarina</taxon>
    </lineage>
</organism>
<dbReference type="OrthoDB" id="9808013at2"/>
<gene>
    <name evidence="2" type="ORF">CWE21_04960</name>
</gene>
<evidence type="ECO:0000313" key="3">
    <source>
        <dbReference type="Proteomes" id="UP000286678"/>
    </source>
</evidence>